<evidence type="ECO:0000256" key="2">
    <source>
        <dbReference type="ARBA" id="ARBA00022741"/>
    </source>
</evidence>
<evidence type="ECO:0000256" key="7">
    <source>
        <dbReference type="SAM" id="MobiDB-lite"/>
    </source>
</evidence>
<dbReference type="PROSITE" id="PS50162">
    <property type="entry name" value="RECA_2"/>
    <property type="match status" value="1"/>
</dbReference>
<dbReference type="OrthoDB" id="1861185at2759"/>
<accession>A0A420HZ84</accession>
<dbReference type="InterPro" id="IPR003593">
    <property type="entry name" value="AAA+_ATPase"/>
</dbReference>
<keyword evidence="2" id="KW-0547">Nucleotide-binding</keyword>
<dbReference type="SUPFAM" id="SSF52540">
    <property type="entry name" value="P-loop containing nucleoside triphosphate hydrolases"/>
    <property type="match status" value="1"/>
</dbReference>
<name>A0A420HZ84_9PEZI</name>
<dbReference type="CDD" id="cd19491">
    <property type="entry name" value="XRCC3"/>
    <property type="match status" value="1"/>
</dbReference>
<dbReference type="GO" id="GO:0006312">
    <property type="term" value="P:mitotic recombination"/>
    <property type="evidence" value="ECO:0007669"/>
    <property type="project" value="TreeGrafter"/>
</dbReference>
<feature type="region of interest" description="Disordered" evidence="7">
    <location>
        <begin position="287"/>
        <end position="311"/>
    </location>
</feature>
<feature type="region of interest" description="Disordered" evidence="7">
    <location>
        <begin position="427"/>
        <end position="447"/>
    </location>
</feature>
<dbReference type="GO" id="GO:0042148">
    <property type="term" value="P:DNA strand invasion"/>
    <property type="evidence" value="ECO:0007669"/>
    <property type="project" value="TreeGrafter"/>
</dbReference>
<dbReference type="GO" id="GO:0000730">
    <property type="term" value="P:DNA recombinase assembly"/>
    <property type="evidence" value="ECO:0007669"/>
    <property type="project" value="TreeGrafter"/>
</dbReference>
<sequence length="447" mass="49263">MTDLASILPSFPVHKYSHLLPSLERHLVTTVDLLTLDSLDIAKRALLPVLDVKKLCAAVLEAFQVSLGLLEDNSSRSKNEILKRTGEQIVNNWSTISVLDDGLDYGLRGGIPTGSITEITGESGAGKTQFLVTLLLAAQLPPPHGLSSPSLYISTESALPVTRIRQLLLVHPAFKNIEKIPSLDQIISIVTPDLESQDHILYFQVPVAVRRYGIRLLIIDSIASNYRAEFDRDDPKPGANMAKRSQDLIKLGHFLRKLAVELDIAVVVANQVADRVVENSRVENTLNSGELPAESPRSLSSPDLGTSSLSEDSKLLPNHKIIKDFLSLDHQQRWFTGWGDDPHPSAIGPTHLKTPSLGLIWSNQIACRIALIKKPIYKRSGECDSSELVMKWRRWQKVVFASHAPESGVGVHSAVEFEIRGDGIRSLDKQQDKNEIEPETGGQNHGI</sequence>
<dbReference type="InterPro" id="IPR013632">
    <property type="entry name" value="Rad51_C"/>
</dbReference>
<evidence type="ECO:0000259" key="8">
    <source>
        <dbReference type="PROSITE" id="PS50162"/>
    </source>
</evidence>
<evidence type="ECO:0000256" key="6">
    <source>
        <dbReference type="ARBA" id="ARBA00023242"/>
    </source>
</evidence>
<dbReference type="GO" id="GO:0005524">
    <property type="term" value="F:ATP binding"/>
    <property type="evidence" value="ECO:0007669"/>
    <property type="project" value="UniProtKB-KW"/>
</dbReference>
<reference evidence="9 10" key="1">
    <citation type="journal article" date="2018" name="BMC Genomics">
        <title>Comparative genome analyses reveal sequence features reflecting distinct modes of host-adaptation between dicot and monocot powdery mildew.</title>
        <authorList>
            <person name="Wu Y."/>
            <person name="Ma X."/>
            <person name="Pan Z."/>
            <person name="Kale S.D."/>
            <person name="Song Y."/>
            <person name="King H."/>
            <person name="Zhang Q."/>
            <person name="Presley C."/>
            <person name="Deng X."/>
            <person name="Wei C.I."/>
            <person name="Xiao S."/>
        </authorList>
    </citation>
    <scope>NUCLEOTIDE SEQUENCE [LARGE SCALE GENOMIC DNA]</scope>
    <source>
        <strain evidence="9">UMSG2</strain>
    </source>
</reference>
<comment type="subcellular location">
    <subcellularLocation>
        <location evidence="1">Nucleus</location>
    </subcellularLocation>
</comment>
<feature type="compositionally biased region" description="Basic and acidic residues" evidence="7">
    <location>
        <begin position="427"/>
        <end position="436"/>
    </location>
</feature>
<keyword evidence="10" id="KW-1185">Reference proteome</keyword>
<dbReference type="SMART" id="SM00382">
    <property type="entry name" value="AAA"/>
    <property type="match status" value="1"/>
</dbReference>
<evidence type="ECO:0000256" key="3">
    <source>
        <dbReference type="ARBA" id="ARBA00022763"/>
    </source>
</evidence>
<keyword evidence="6" id="KW-0539">Nucleus</keyword>
<keyword evidence="5" id="KW-0234">DNA repair</keyword>
<evidence type="ECO:0000313" key="9">
    <source>
        <dbReference type="EMBL" id="RKF62740.1"/>
    </source>
</evidence>
<evidence type="ECO:0000313" key="10">
    <source>
        <dbReference type="Proteomes" id="UP000286134"/>
    </source>
</evidence>
<dbReference type="InterPro" id="IPR020588">
    <property type="entry name" value="RecA_ATP-bd"/>
</dbReference>
<comment type="caution">
    <text evidence="9">The sequence shown here is derived from an EMBL/GenBank/DDBJ whole genome shotgun (WGS) entry which is preliminary data.</text>
</comment>
<dbReference type="GO" id="GO:0003690">
    <property type="term" value="F:double-stranded DNA binding"/>
    <property type="evidence" value="ECO:0007669"/>
    <property type="project" value="TreeGrafter"/>
</dbReference>
<keyword evidence="3" id="KW-0227">DNA damage</keyword>
<evidence type="ECO:0000256" key="5">
    <source>
        <dbReference type="ARBA" id="ARBA00023204"/>
    </source>
</evidence>
<evidence type="ECO:0000256" key="1">
    <source>
        <dbReference type="ARBA" id="ARBA00004123"/>
    </source>
</evidence>
<evidence type="ECO:0000256" key="4">
    <source>
        <dbReference type="ARBA" id="ARBA00022840"/>
    </source>
</evidence>
<dbReference type="InterPro" id="IPR047348">
    <property type="entry name" value="XRCC3-like_C"/>
</dbReference>
<dbReference type="AlphaFoldDB" id="A0A420HZ84"/>
<dbReference type="Pfam" id="PF08423">
    <property type="entry name" value="Rad51"/>
    <property type="match status" value="1"/>
</dbReference>
<gene>
    <name evidence="9" type="ORF">OnM2_030071</name>
</gene>
<feature type="domain" description="RecA family profile 1" evidence="8">
    <location>
        <begin position="88"/>
        <end position="272"/>
    </location>
</feature>
<dbReference type="GO" id="GO:0000150">
    <property type="term" value="F:DNA strand exchange activity"/>
    <property type="evidence" value="ECO:0007669"/>
    <property type="project" value="TreeGrafter"/>
</dbReference>
<proteinExistence type="predicted"/>
<dbReference type="Proteomes" id="UP000286134">
    <property type="component" value="Unassembled WGS sequence"/>
</dbReference>
<dbReference type="Gene3D" id="3.40.50.300">
    <property type="entry name" value="P-loop containing nucleotide triphosphate hydrolases"/>
    <property type="match status" value="1"/>
</dbReference>
<dbReference type="GO" id="GO:0005634">
    <property type="term" value="C:nucleus"/>
    <property type="evidence" value="ECO:0007669"/>
    <property type="project" value="UniProtKB-SubCell"/>
</dbReference>
<dbReference type="STRING" id="212602.A0A420HZ84"/>
<dbReference type="PANTHER" id="PTHR22942:SF66">
    <property type="entry name" value="RE19845P"/>
    <property type="match status" value="1"/>
</dbReference>
<protein>
    <submittedName>
        <fullName evidence="9">DNA repair protein rhp57</fullName>
    </submittedName>
</protein>
<keyword evidence="4" id="KW-0067">ATP-binding</keyword>
<dbReference type="InterPro" id="IPR027417">
    <property type="entry name" value="P-loop_NTPase"/>
</dbReference>
<dbReference type="GO" id="GO:0061982">
    <property type="term" value="P:meiosis I cell cycle process"/>
    <property type="evidence" value="ECO:0007669"/>
    <property type="project" value="UniProtKB-ARBA"/>
</dbReference>
<dbReference type="GO" id="GO:0003697">
    <property type="term" value="F:single-stranded DNA binding"/>
    <property type="evidence" value="ECO:0007669"/>
    <property type="project" value="TreeGrafter"/>
</dbReference>
<organism evidence="9 10">
    <name type="scientific">Erysiphe neolycopersici</name>
    <dbReference type="NCBI Taxonomy" id="212602"/>
    <lineage>
        <taxon>Eukaryota</taxon>
        <taxon>Fungi</taxon>
        <taxon>Dikarya</taxon>
        <taxon>Ascomycota</taxon>
        <taxon>Pezizomycotina</taxon>
        <taxon>Leotiomycetes</taxon>
        <taxon>Erysiphales</taxon>
        <taxon>Erysiphaceae</taxon>
        <taxon>Erysiphe</taxon>
    </lineage>
</organism>
<dbReference type="GO" id="GO:0140664">
    <property type="term" value="F:ATP-dependent DNA damage sensor activity"/>
    <property type="evidence" value="ECO:0007669"/>
    <property type="project" value="InterPro"/>
</dbReference>
<feature type="compositionally biased region" description="Polar residues" evidence="7">
    <location>
        <begin position="297"/>
        <end position="310"/>
    </location>
</feature>
<dbReference type="PANTHER" id="PTHR22942">
    <property type="entry name" value="RECA/RAD51/RADA DNA STRAND-PAIRING FAMILY MEMBER"/>
    <property type="match status" value="1"/>
</dbReference>
<dbReference type="EMBL" id="MCFK01003100">
    <property type="protein sequence ID" value="RKF62740.1"/>
    <property type="molecule type" value="Genomic_DNA"/>
</dbReference>